<accession>A0ABT0THB4</accession>
<feature type="domain" description="YaiO beta-barrel" evidence="1">
    <location>
        <begin position="36"/>
        <end position="207"/>
    </location>
</feature>
<protein>
    <submittedName>
        <fullName evidence="2">YaiO family outer membrane beta-barrel protein</fullName>
    </submittedName>
</protein>
<dbReference type="RefSeq" id="WP_250581874.1">
    <property type="nucleotide sequence ID" value="NZ_JAMLJN010000005.1"/>
</dbReference>
<evidence type="ECO:0000313" key="2">
    <source>
        <dbReference type="EMBL" id="MCL9770354.1"/>
    </source>
</evidence>
<sequence>MSCSIFSQEILTEKKRKEENLQFTETDSLMKMSSLNQIGLSEVQSFYSGNIEKMSTTSLFYLKKSKNLKFTFVVRVNMKLRASINSFKYDAEMYVKHGKNYYSFAGASISDKELFPNYELFYQFYSNLGRSWELETGSKFLAAQNFNLVTPIIGFTKDFEKNRISFRNFLTFTSDKMYYSNIMQWRHFLNEKRDNLLLVTGFGNAPDSRNIDLADDFIINKTIFSGLAYEKNFEKFKLTVTSVYNRNNFNTGAKFNQFDIYFNLIHSF</sequence>
<evidence type="ECO:0000259" key="1">
    <source>
        <dbReference type="Pfam" id="PF19413"/>
    </source>
</evidence>
<evidence type="ECO:0000313" key="3">
    <source>
        <dbReference type="Proteomes" id="UP001203342"/>
    </source>
</evidence>
<dbReference type="NCBIfam" id="TIGR04390">
    <property type="entry name" value="OMP_YaiO_dom"/>
    <property type="match status" value="1"/>
</dbReference>
<dbReference type="EMBL" id="JAMLJN010000005">
    <property type="protein sequence ID" value="MCL9770354.1"/>
    <property type="molecule type" value="Genomic_DNA"/>
</dbReference>
<dbReference type="InterPro" id="IPR030887">
    <property type="entry name" value="Beta-barrel_YaiO"/>
</dbReference>
<proteinExistence type="predicted"/>
<reference evidence="2 3" key="1">
    <citation type="submission" date="2022-05" db="EMBL/GenBank/DDBJ databases">
        <title>Flavobacterium sp., isolated from activated sludge.</title>
        <authorList>
            <person name="Ran Q."/>
        </authorList>
    </citation>
    <scope>NUCLEOTIDE SEQUENCE [LARGE SCALE GENOMIC DNA]</scope>
    <source>
        <strain evidence="2 3">HXWNR69</strain>
    </source>
</reference>
<gene>
    <name evidence="2" type="ORF">NAT47_07980</name>
</gene>
<organism evidence="2 3">
    <name type="scientific">Flavobacterium fragile</name>
    <dbReference type="NCBI Taxonomy" id="2949085"/>
    <lineage>
        <taxon>Bacteria</taxon>
        <taxon>Pseudomonadati</taxon>
        <taxon>Bacteroidota</taxon>
        <taxon>Flavobacteriia</taxon>
        <taxon>Flavobacteriales</taxon>
        <taxon>Flavobacteriaceae</taxon>
        <taxon>Flavobacterium</taxon>
    </lineage>
</organism>
<dbReference type="Proteomes" id="UP001203342">
    <property type="component" value="Unassembled WGS sequence"/>
</dbReference>
<comment type="caution">
    <text evidence="2">The sequence shown here is derived from an EMBL/GenBank/DDBJ whole genome shotgun (WGS) entry which is preliminary data.</text>
</comment>
<dbReference type="Pfam" id="PF19413">
    <property type="entry name" value="YaiO"/>
    <property type="match status" value="1"/>
</dbReference>
<name>A0ABT0THB4_9FLAO</name>
<keyword evidence="3" id="KW-1185">Reference proteome</keyword>